<accession>A0ABP0UG94</accession>
<dbReference type="Proteomes" id="UP001497512">
    <property type="component" value="Chromosome 3"/>
</dbReference>
<keyword evidence="3" id="KW-1185">Reference proteome</keyword>
<gene>
    <name evidence="2" type="ORF">CSSPTR1EN2_LOCUS15519</name>
</gene>
<protein>
    <submittedName>
        <fullName evidence="2">Uncharacterized protein</fullName>
    </submittedName>
</protein>
<organism evidence="2 3">
    <name type="scientific">Sphagnum troendelagicum</name>
    <dbReference type="NCBI Taxonomy" id="128251"/>
    <lineage>
        <taxon>Eukaryota</taxon>
        <taxon>Viridiplantae</taxon>
        <taxon>Streptophyta</taxon>
        <taxon>Embryophyta</taxon>
        <taxon>Bryophyta</taxon>
        <taxon>Sphagnophytina</taxon>
        <taxon>Sphagnopsida</taxon>
        <taxon>Sphagnales</taxon>
        <taxon>Sphagnaceae</taxon>
        <taxon>Sphagnum</taxon>
    </lineage>
</organism>
<evidence type="ECO:0000313" key="3">
    <source>
        <dbReference type="Proteomes" id="UP001497512"/>
    </source>
</evidence>
<proteinExistence type="predicted"/>
<name>A0ABP0UG94_9BRYO</name>
<dbReference type="EMBL" id="OZ019895">
    <property type="protein sequence ID" value="CAK9220563.1"/>
    <property type="molecule type" value="Genomic_DNA"/>
</dbReference>
<reference evidence="2" key="1">
    <citation type="submission" date="2024-02" db="EMBL/GenBank/DDBJ databases">
        <authorList>
            <consortium name="ELIXIR-Norway"/>
            <consortium name="Elixir Norway"/>
        </authorList>
    </citation>
    <scope>NUCLEOTIDE SEQUENCE</scope>
</reference>
<evidence type="ECO:0000313" key="2">
    <source>
        <dbReference type="EMBL" id="CAK9220563.1"/>
    </source>
</evidence>
<feature type="region of interest" description="Disordered" evidence="1">
    <location>
        <begin position="55"/>
        <end position="80"/>
    </location>
</feature>
<evidence type="ECO:0000256" key="1">
    <source>
        <dbReference type="SAM" id="MobiDB-lite"/>
    </source>
</evidence>
<sequence>MAAVVWVNKCFQVAGYSRITRAGEWRIHKAAGASQAKELVVIDCSNRNRKRHSSAAFNSVCSSHPPTHNPNIRASNNTDV</sequence>